<feature type="transmembrane region" description="Helical" evidence="6">
    <location>
        <begin position="68"/>
        <end position="93"/>
    </location>
</feature>
<dbReference type="EMBL" id="BAAAND010000001">
    <property type="protein sequence ID" value="GAA1567808.1"/>
    <property type="molecule type" value="Genomic_DNA"/>
</dbReference>
<keyword evidence="4 6" id="KW-0472">Membrane</keyword>
<evidence type="ECO:0000259" key="7">
    <source>
        <dbReference type="Pfam" id="PF00361"/>
    </source>
</evidence>
<dbReference type="Pfam" id="PF00361">
    <property type="entry name" value="Proton_antipo_M"/>
    <property type="match status" value="1"/>
</dbReference>
<reference evidence="8 9" key="1">
    <citation type="journal article" date="2019" name="Int. J. Syst. Evol. Microbiol.">
        <title>The Global Catalogue of Microorganisms (GCM) 10K type strain sequencing project: providing services to taxonomists for standard genome sequencing and annotation.</title>
        <authorList>
            <consortium name="The Broad Institute Genomics Platform"/>
            <consortium name="The Broad Institute Genome Sequencing Center for Infectious Disease"/>
            <person name="Wu L."/>
            <person name="Ma J."/>
        </authorList>
    </citation>
    <scope>NUCLEOTIDE SEQUENCE [LARGE SCALE GENOMIC DNA]</scope>
    <source>
        <strain evidence="8 9">JCM 14304</strain>
    </source>
</reference>
<dbReference type="Proteomes" id="UP001500190">
    <property type="component" value="Unassembled WGS sequence"/>
</dbReference>
<feature type="transmembrane region" description="Helical" evidence="6">
    <location>
        <begin position="261"/>
        <end position="282"/>
    </location>
</feature>
<feature type="transmembrane region" description="Helical" evidence="6">
    <location>
        <begin position="593"/>
        <end position="611"/>
    </location>
</feature>
<dbReference type="PANTHER" id="PTHR42829">
    <property type="entry name" value="NADH-UBIQUINONE OXIDOREDUCTASE CHAIN 5"/>
    <property type="match status" value="1"/>
</dbReference>
<evidence type="ECO:0000256" key="1">
    <source>
        <dbReference type="ARBA" id="ARBA00004127"/>
    </source>
</evidence>
<evidence type="ECO:0000256" key="5">
    <source>
        <dbReference type="RuleBase" id="RU000320"/>
    </source>
</evidence>
<sequence length="612" mass="62898">MTSPAQIALWTLVLLPAAVGGVLALTSRAERVAAPIAVTTAGLGLAAAGVVAVERPRTSVPFVHGAEFGLAVDGLAALVVPTIAVVTFLVLMFSAADIAESRPRFHGLMLLFAAAAMLTAIAATLPALLIAWEVMGATSYALIGFRWHDEGKVSAGLTAFVTTRAADLGLYVAAGAALAGGAGMRLADLPAASGGWRDVAALGILVAALGKAAQLPFSFWLSRAMEGPSPVSALLHSAAMVAMGAYLLLRVDPLLTATGWAGPLVAWVGAVTALVLGAVAVWQSDLKQLLAASTGAQLGLVVLAAGVGSVSGGTVHLIAHAFTKALLFLAAGAWLTALGTKRLDGLAGVARRWRMVGVAATVGALSLAGVAPLSMWVTKDEVLAAARHDSIALYVAGLAASALSAAYAGRVFVVIWRSRTAAADAFADEEETGIRHVERLQQVPLVILAIGAAGLGVLSLPLPAVTAAVGKGPGATIAELVVSAVIAVAVVLLMTRLRVPAPRWAVSWLGLEHAARYLVVRPTYRLADALARFDDRVVDQCVEKTATACRRTARALSRFDARRIDGAVEGLASGVRRLGRLARMPQTGQLHEYYVQAVAVLAVGVVLLLVVR</sequence>
<feature type="transmembrane region" description="Helical" evidence="6">
    <location>
        <begin position="199"/>
        <end position="221"/>
    </location>
</feature>
<evidence type="ECO:0000313" key="8">
    <source>
        <dbReference type="EMBL" id="GAA1567808.1"/>
    </source>
</evidence>
<evidence type="ECO:0000256" key="3">
    <source>
        <dbReference type="ARBA" id="ARBA00022989"/>
    </source>
</evidence>
<proteinExistence type="predicted"/>
<evidence type="ECO:0000256" key="4">
    <source>
        <dbReference type="ARBA" id="ARBA00023136"/>
    </source>
</evidence>
<feature type="domain" description="NADH:quinone oxidoreductase/Mrp antiporter transmembrane" evidence="7">
    <location>
        <begin position="125"/>
        <end position="403"/>
    </location>
</feature>
<dbReference type="Gene3D" id="1.20.5.2700">
    <property type="match status" value="2"/>
</dbReference>
<evidence type="ECO:0000256" key="2">
    <source>
        <dbReference type="ARBA" id="ARBA00022692"/>
    </source>
</evidence>
<name>A0ABN2D040_9ACTN</name>
<keyword evidence="2 5" id="KW-0812">Transmembrane</keyword>
<feature type="transmembrane region" description="Helical" evidence="6">
    <location>
        <begin position="6"/>
        <end position="25"/>
    </location>
</feature>
<feature type="transmembrane region" description="Helical" evidence="6">
    <location>
        <begin position="445"/>
        <end position="469"/>
    </location>
</feature>
<evidence type="ECO:0000313" key="9">
    <source>
        <dbReference type="Proteomes" id="UP001500190"/>
    </source>
</evidence>
<dbReference type="PANTHER" id="PTHR42829:SF1">
    <property type="entry name" value="INORGANIC CARBON TRANSPORTER SUBUNIT DABB-RELATED"/>
    <property type="match status" value="1"/>
</dbReference>
<keyword evidence="9" id="KW-1185">Reference proteome</keyword>
<accession>A0ABN2D040</accession>
<protein>
    <submittedName>
        <fullName evidence="8">NADH-quinone oxidoreductase subunit L</fullName>
    </submittedName>
</protein>
<evidence type="ECO:0000256" key="6">
    <source>
        <dbReference type="SAM" id="Phobius"/>
    </source>
</evidence>
<feature type="transmembrane region" description="Helical" evidence="6">
    <location>
        <begin position="352"/>
        <end position="371"/>
    </location>
</feature>
<comment type="caution">
    <text evidence="8">The sequence shown here is derived from an EMBL/GenBank/DDBJ whole genome shotgun (WGS) entry which is preliminary data.</text>
</comment>
<dbReference type="InterPro" id="IPR001750">
    <property type="entry name" value="ND/Mrp_TM"/>
</dbReference>
<feature type="transmembrane region" description="Helical" evidence="6">
    <location>
        <begin position="475"/>
        <end position="494"/>
    </location>
</feature>
<feature type="transmembrane region" description="Helical" evidence="6">
    <location>
        <begin position="32"/>
        <end position="53"/>
    </location>
</feature>
<feature type="transmembrane region" description="Helical" evidence="6">
    <location>
        <begin position="233"/>
        <end position="249"/>
    </location>
</feature>
<gene>
    <name evidence="8" type="primary">nuoL_1</name>
    <name evidence="8" type="ORF">GCM10009742_07120</name>
</gene>
<feature type="transmembrane region" description="Helical" evidence="6">
    <location>
        <begin position="105"/>
        <end position="123"/>
    </location>
</feature>
<feature type="transmembrane region" description="Helical" evidence="6">
    <location>
        <begin position="289"/>
        <end position="311"/>
    </location>
</feature>
<feature type="transmembrane region" description="Helical" evidence="6">
    <location>
        <begin position="317"/>
        <end position="340"/>
    </location>
</feature>
<feature type="transmembrane region" description="Helical" evidence="6">
    <location>
        <begin position="391"/>
        <end position="409"/>
    </location>
</feature>
<dbReference type="PRINTS" id="PR01434">
    <property type="entry name" value="NADHDHGNASE5"/>
</dbReference>
<organism evidence="8 9">
    <name type="scientific">Kribbella karoonensis</name>
    <dbReference type="NCBI Taxonomy" id="324851"/>
    <lineage>
        <taxon>Bacteria</taxon>
        <taxon>Bacillati</taxon>
        <taxon>Actinomycetota</taxon>
        <taxon>Actinomycetes</taxon>
        <taxon>Propionibacteriales</taxon>
        <taxon>Kribbellaceae</taxon>
        <taxon>Kribbella</taxon>
    </lineage>
</organism>
<comment type="subcellular location">
    <subcellularLocation>
        <location evidence="1">Endomembrane system</location>
        <topology evidence="1">Multi-pass membrane protein</topology>
    </subcellularLocation>
    <subcellularLocation>
        <location evidence="5">Membrane</location>
        <topology evidence="5">Multi-pass membrane protein</topology>
    </subcellularLocation>
</comment>
<keyword evidence="3 6" id="KW-1133">Transmembrane helix</keyword>
<dbReference type="InterPro" id="IPR003945">
    <property type="entry name" value="NU5C-like"/>
</dbReference>